<dbReference type="Gene3D" id="3.40.50.1360">
    <property type="match status" value="1"/>
</dbReference>
<organism evidence="5 6">
    <name type="scientific">Perspicuibacillus lycopersici</name>
    <dbReference type="NCBI Taxonomy" id="1325689"/>
    <lineage>
        <taxon>Bacteria</taxon>
        <taxon>Bacillati</taxon>
        <taxon>Bacillota</taxon>
        <taxon>Bacilli</taxon>
        <taxon>Bacillales</taxon>
        <taxon>Bacillaceae</taxon>
        <taxon>Perspicuibacillus</taxon>
    </lineage>
</organism>
<gene>
    <name evidence="5" type="ORF">OEV98_05165</name>
</gene>
<dbReference type="PROSITE" id="PS51000">
    <property type="entry name" value="HTH_DEOR_2"/>
    <property type="match status" value="1"/>
</dbReference>
<dbReference type="InterPro" id="IPR014036">
    <property type="entry name" value="DeoR-like_C"/>
</dbReference>
<dbReference type="InterPro" id="IPR050313">
    <property type="entry name" value="Carb_Metab_HTH_regulators"/>
</dbReference>
<dbReference type="SMART" id="SM00420">
    <property type="entry name" value="HTH_DEOR"/>
    <property type="match status" value="1"/>
</dbReference>
<evidence type="ECO:0000256" key="1">
    <source>
        <dbReference type="ARBA" id="ARBA00023015"/>
    </source>
</evidence>
<dbReference type="Pfam" id="PF00455">
    <property type="entry name" value="DeoRC"/>
    <property type="match status" value="1"/>
</dbReference>
<feature type="domain" description="HTH deoR-type" evidence="4">
    <location>
        <begin position="3"/>
        <end position="58"/>
    </location>
</feature>
<dbReference type="InterPro" id="IPR037171">
    <property type="entry name" value="NagB/RpiA_transferase-like"/>
</dbReference>
<dbReference type="Pfam" id="PF08220">
    <property type="entry name" value="HTH_DeoR"/>
    <property type="match status" value="1"/>
</dbReference>
<dbReference type="PRINTS" id="PR00037">
    <property type="entry name" value="HTHLACR"/>
</dbReference>
<dbReference type="SUPFAM" id="SSF46785">
    <property type="entry name" value="Winged helix' DNA-binding domain"/>
    <property type="match status" value="1"/>
</dbReference>
<evidence type="ECO:0000256" key="3">
    <source>
        <dbReference type="ARBA" id="ARBA00023163"/>
    </source>
</evidence>
<keyword evidence="1" id="KW-0805">Transcription regulation</keyword>
<evidence type="ECO:0000256" key="2">
    <source>
        <dbReference type="ARBA" id="ARBA00023125"/>
    </source>
</evidence>
<dbReference type="InterPro" id="IPR018356">
    <property type="entry name" value="Tscrpt_reg_HTH_DeoR_CS"/>
</dbReference>
<evidence type="ECO:0000313" key="5">
    <source>
        <dbReference type="EMBL" id="MCU9612938.1"/>
    </source>
</evidence>
<comment type="caution">
    <text evidence="5">The sequence shown here is derived from an EMBL/GenBank/DDBJ whole genome shotgun (WGS) entry which is preliminary data.</text>
</comment>
<dbReference type="SMART" id="SM01134">
    <property type="entry name" value="DeoRC"/>
    <property type="match status" value="1"/>
</dbReference>
<dbReference type="Proteomes" id="UP001209318">
    <property type="component" value="Unassembled WGS sequence"/>
</dbReference>
<dbReference type="SUPFAM" id="SSF100950">
    <property type="entry name" value="NagB/RpiA/CoA transferase-like"/>
    <property type="match status" value="1"/>
</dbReference>
<name>A0AAE3IQX7_9BACI</name>
<accession>A0AAE3IQX7</accession>
<evidence type="ECO:0000313" key="6">
    <source>
        <dbReference type="Proteomes" id="UP001209318"/>
    </source>
</evidence>
<keyword evidence="3" id="KW-0804">Transcription</keyword>
<dbReference type="GO" id="GO:0003700">
    <property type="term" value="F:DNA-binding transcription factor activity"/>
    <property type="evidence" value="ECO:0007669"/>
    <property type="project" value="InterPro"/>
</dbReference>
<dbReference type="InterPro" id="IPR001034">
    <property type="entry name" value="DeoR_HTH"/>
</dbReference>
<keyword evidence="2 5" id="KW-0238">DNA-binding</keyword>
<dbReference type="PANTHER" id="PTHR30363">
    <property type="entry name" value="HTH-TYPE TRANSCRIPTIONAL REGULATOR SRLR-RELATED"/>
    <property type="match status" value="1"/>
</dbReference>
<protein>
    <submittedName>
        <fullName evidence="5">DeoR/GlpR family DNA-binding transcription regulator</fullName>
    </submittedName>
</protein>
<dbReference type="PROSITE" id="PS00894">
    <property type="entry name" value="HTH_DEOR_1"/>
    <property type="match status" value="1"/>
</dbReference>
<reference evidence="5" key="1">
    <citation type="submission" date="2022-10" db="EMBL/GenBank/DDBJ databases">
        <title>Description of Fervidibacillus gen. nov. in the family Fervidibacillaceae fam. nov. with two species, Fervidibacillus albus sp. nov., and Fervidibacillus halotolerans sp. nov., isolated from tidal flat sediments.</title>
        <authorList>
            <person name="Kwon K.K."/>
            <person name="Yang S.-H."/>
        </authorList>
    </citation>
    <scope>NUCLEOTIDE SEQUENCE</scope>
    <source>
        <strain evidence="5">JCM 19140</strain>
    </source>
</reference>
<dbReference type="AlphaFoldDB" id="A0AAE3IQX7"/>
<dbReference type="EMBL" id="JAOUSF010000002">
    <property type="protein sequence ID" value="MCU9612938.1"/>
    <property type="molecule type" value="Genomic_DNA"/>
</dbReference>
<dbReference type="PANTHER" id="PTHR30363:SF56">
    <property type="entry name" value="TRANSCRIPTIONAL REGULATOR, DEOR FAMILY"/>
    <property type="match status" value="1"/>
</dbReference>
<evidence type="ECO:0000259" key="4">
    <source>
        <dbReference type="PROSITE" id="PS51000"/>
    </source>
</evidence>
<sequence>MLTVERHNKILEQLKVKDAVTIQELVELTASSESTIRRDLLVLEEAKHLKRIHGGAARLRGMLAEPNLQEKTEKNREEKLAIAKVAASFVHPGDCIFLDAGTTTLAMIEFFQEGQNMVVVTNGFAQIDALIKKGIRSYIIGGLVKPTTGAVIGSSAVQSMEQYRFDKCFLGVNGIHPTFGYTTPDTEESSIKQQALRLAKQGYVLADHTKFNEISFAKIAELDEATIITDELDTALEAELMKITNVKVVK</sequence>
<keyword evidence="6" id="KW-1185">Reference proteome</keyword>
<dbReference type="InterPro" id="IPR036390">
    <property type="entry name" value="WH_DNA-bd_sf"/>
</dbReference>
<dbReference type="GO" id="GO:0003677">
    <property type="term" value="F:DNA binding"/>
    <property type="evidence" value="ECO:0007669"/>
    <property type="project" value="UniProtKB-KW"/>
</dbReference>
<proteinExistence type="predicted"/>
<dbReference type="RefSeq" id="WP_263072148.1">
    <property type="nucleotide sequence ID" value="NZ_JAOUSF010000002.1"/>
</dbReference>